<dbReference type="CDD" id="cd02440">
    <property type="entry name" value="AdoMet_MTases"/>
    <property type="match status" value="1"/>
</dbReference>
<dbReference type="SUPFAM" id="SSF53335">
    <property type="entry name" value="S-adenosyl-L-methionine-dependent methyltransferases"/>
    <property type="match status" value="1"/>
</dbReference>
<evidence type="ECO:0000259" key="9">
    <source>
        <dbReference type="Pfam" id="PF13847"/>
    </source>
</evidence>
<dbReference type="InterPro" id="IPR025714">
    <property type="entry name" value="Methyltranfer_dom"/>
</dbReference>
<dbReference type="Gene3D" id="3.40.50.150">
    <property type="entry name" value="Vaccinia Virus protein VP39"/>
    <property type="match status" value="1"/>
</dbReference>
<keyword evidence="11" id="KW-1185">Reference proteome</keyword>
<comment type="similarity">
    <text evidence="3">Belongs to the methyltransferase superfamily. Arsenite methyltransferase family.</text>
</comment>
<sequence>MLERANQNKAKAKADNALFIESNITKIGLPDLIADCIISNCVVNLVPEEEKQLVFNEMFRLLKPGGRVAMSDILLKKDLTPELKANVALYVGCVAGASKVQDYETYLQRAGFSGVRIADSNVDLNVYYGAKEENSVGGCCGEGSVQACCEKSPSCCNMEGTDLDHLSDLSMMDLNELAGSFRVYAVKA</sequence>
<dbReference type="EMBL" id="JAVRRF010000059">
    <property type="protein sequence ID" value="KAK5048426.1"/>
    <property type="molecule type" value="Genomic_DNA"/>
</dbReference>
<proteinExistence type="inferred from homology"/>
<feature type="domain" description="Methyltransferase" evidence="9">
    <location>
        <begin position="1"/>
        <end position="111"/>
    </location>
</feature>
<dbReference type="InterPro" id="IPR029063">
    <property type="entry name" value="SAM-dependent_MTases_sf"/>
</dbReference>
<evidence type="ECO:0000313" key="11">
    <source>
        <dbReference type="Proteomes" id="UP001345691"/>
    </source>
</evidence>
<protein>
    <recommendedName>
        <fullName evidence="5">Arsenite methyltransferase</fullName>
        <ecNumber evidence="4">2.1.1.137</ecNumber>
    </recommendedName>
</protein>
<evidence type="ECO:0000256" key="2">
    <source>
        <dbReference type="ARBA" id="ARBA00022691"/>
    </source>
</evidence>
<evidence type="ECO:0000256" key="1">
    <source>
        <dbReference type="ARBA" id="ARBA00022679"/>
    </source>
</evidence>
<evidence type="ECO:0000256" key="5">
    <source>
        <dbReference type="ARBA" id="ARBA00034545"/>
    </source>
</evidence>
<evidence type="ECO:0000256" key="6">
    <source>
        <dbReference type="ARBA" id="ARBA00047941"/>
    </source>
</evidence>
<name>A0ABR0IUZ0_9EURO</name>
<comment type="catalytic activity">
    <reaction evidence="7">
        <text>arsenic triglutathione + 2 [thioredoxin]-dithiol + 2 S-adenosyl-L-methionine + H2O = dimethylarsinous acid + 2 [thioredoxin]-disulfide + 3 glutathione + 2 S-adenosyl-L-homocysteine + 2 H(+)</text>
        <dbReference type="Rhea" id="RHEA:69464"/>
        <dbReference type="Rhea" id="RHEA-COMP:10698"/>
        <dbReference type="Rhea" id="RHEA-COMP:10700"/>
        <dbReference type="ChEBI" id="CHEBI:15377"/>
        <dbReference type="ChEBI" id="CHEBI:15378"/>
        <dbReference type="ChEBI" id="CHEBI:23808"/>
        <dbReference type="ChEBI" id="CHEBI:29950"/>
        <dbReference type="ChEBI" id="CHEBI:50058"/>
        <dbReference type="ChEBI" id="CHEBI:57856"/>
        <dbReference type="ChEBI" id="CHEBI:57925"/>
        <dbReference type="ChEBI" id="CHEBI:59789"/>
        <dbReference type="ChEBI" id="CHEBI:183640"/>
        <dbReference type="EC" id="2.1.1.137"/>
    </reaction>
</comment>
<evidence type="ECO:0000313" key="10">
    <source>
        <dbReference type="EMBL" id="KAK5048426.1"/>
    </source>
</evidence>
<dbReference type="EC" id="2.1.1.137" evidence="4"/>
<dbReference type="Pfam" id="PF13847">
    <property type="entry name" value="Methyltransf_31"/>
    <property type="match status" value="1"/>
</dbReference>
<dbReference type="InterPro" id="IPR026669">
    <property type="entry name" value="Arsenite_MeTrfase-like"/>
</dbReference>
<keyword evidence="2" id="KW-0949">S-adenosyl-L-methionine</keyword>
<evidence type="ECO:0000256" key="8">
    <source>
        <dbReference type="ARBA" id="ARBA00048428"/>
    </source>
</evidence>
<evidence type="ECO:0000256" key="4">
    <source>
        <dbReference type="ARBA" id="ARBA00034521"/>
    </source>
</evidence>
<evidence type="ECO:0000256" key="7">
    <source>
        <dbReference type="ARBA" id="ARBA00047943"/>
    </source>
</evidence>
<keyword evidence="1" id="KW-0808">Transferase</keyword>
<dbReference type="Proteomes" id="UP001345691">
    <property type="component" value="Unassembled WGS sequence"/>
</dbReference>
<accession>A0ABR0IUZ0</accession>
<comment type="caution">
    <text evidence="10">The sequence shown here is derived from an EMBL/GenBank/DDBJ whole genome shotgun (WGS) entry which is preliminary data.</text>
</comment>
<comment type="catalytic activity">
    <reaction evidence="8">
        <text>arsenic triglutathione + 3 [thioredoxin]-dithiol + 3 S-adenosyl-L-methionine = trimethylarsine + 3 [thioredoxin]-disulfide + 3 glutathione + 3 S-adenosyl-L-homocysteine + 3 H(+)</text>
        <dbReference type="Rhea" id="RHEA:69432"/>
        <dbReference type="Rhea" id="RHEA-COMP:10698"/>
        <dbReference type="Rhea" id="RHEA-COMP:10700"/>
        <dbReference type="ChEBI" id="CHEBI:15378"/>
        <dbReference type="ChEBI" id="CHEBI:27130"/>
        <dbReference type="ChEBI" id="CHEBI:29950"/>
        <dbReference type="ChEBI" id="CHEBI:50058"/>
        <dbReference type="ChEBI" id="CHEBI:57856"/>
        <dbReference type="ChEBI" id="CHEBI:57925"/>
        <dbReference type="ChEBI" id="CHEBI:59789"/>
        <dbReference type="ChEBI" id="CHEBI:183640"/>
        <dbReference type="EC" id="2.1.1.137"/>
    </reaction>
</comment>
<dbReference type="PANTHER" id="PTHR43675:SF8">
    <property type="entry name" value="ARSENITE METHYLTRANSFERASE"/>
    <property type="match status" value="1"/>
</dbReference>
<evidence type="ECO:0000256" key="3">
    <source>
        <dbReference type="ARBA" id="ARBA00034487"/>
    </source>
</evidence>
<comment type="catalytic activity">
    <reaction evidence="6">
        <text>arsenic triglutathione + [thioredoxin]-dithiol + S-adenosyl-L-methionine + 2 H2O = methylarsonous acid + [thioredoxin]-disulfide + 3 glutathione + S-adenosyl-L-homocysteine + H(+)</text>
        <dbReference type="Rhea" id="RHEA:69460"/>
        <dbReference type="Rhea" id="RHEA-COMP:10698"/>
        <dbReference type="Rhea" id="RHEA-COMP:10700"/>
        <dbReference type="ChEBI" id="CHEBI:15377"/>
        <dbReference type="ChEBI" id="CHEBI:15378"/>
        <dbReference type="ChEBI" id="CHEBI:17826"/>
        <dbReference type="ChEBI" id="CHEBI:29950"/>
        <dbReference type="ChEBI" id="CHEBI:50058"/>
        <dbReference type="ChEBI" id="CHEBI:57856"/>
        <dbReference type="ChEBI" id="CHEBI:57925"/>
        <dbReference type="ChEBI" id="CHEBI:59789"/>
        <dbReference type="ChEBI" id="CHEBI:183640"/>
        <dbReference type="EC" id="2.1.1.137"/>
    </reaction>
</comment>
<dbReference type="PANTHER" id="PTHR43675">
    <property type="entry name" value="ARSENITE METHYLTRANSFERASE"/>
    <property type="match status" value="1"/>
</dbReference>
<reference evidence="10 11" key="1">
    <citation type="submission" date="2023-08" db="EMBL/GenBank/DDBJ databases">
        <title>Black Yeasts Isolated from many extreme environments.</title>
        <authorList>
            <person name="Coleine C."/>
            <person name="Stajich J.E."/>
            <person name="Selbmann L."/>
        </authorList>
    </citation>
    <scope>NUCLEOTIDE SEQUENCE [LARGE SCALE GENOMIC DNA]</scope>
    <source>
        <strain evidence="10 11">CCFEE 6328</strain>
    </source>
</reference>
<gene>
    <name evidence="10" type="ORF">LTR69_011388</name>
</gene>
<organism evidence="10 11">
    <name type="scientific">Exophiala sideris</name>
    <dbReference type="NCBI Taxonomy" id="1016849"/>
    <lineage>
        <taxon>Eukaryota</taxon>
        <taxon>Fungi</taxon>
        <taxon>Dikarya</taxon>
        <taxon>Ascomycota</taxon>
        <taxon>Pezizomycotina</taxon>
        <taxon>Eurotiomycetes</taxon>
        <taxon>Chaetothyriomycetidae</taxon>
        <taxon>Chaetothyriales</taxon>
        <taxon>Herpotrichiellaceae</taxon>
        <taxon>Exophiala</taxon>
    </lineage>
</organism>